<dbReference type="RefSeq" id="XP_056511931.1">
    <property type="nucleotide sequence ID" value="XM_056656318.1"/>
</dbReference>
<dbReference type="InterPro" id="IPR007219">
    <property type="entry name" value="XnlR_reg_dom"/>
</dbReference>
<evidence type="ECO:0000256" key="5">
    <source>
        <dbReference type="SAM" id="MobiDB-lite"/>
    </source>
</evidence>
<dbReference type="EMBL" id="JAPMSZ010000007">
    <property type="protein sequence ID" value="KAJ5096380.1"/>
    <property type="molecule type" value="Genomic_DNA"/>
</dbReference>
<dbReference type="AlphaFoldDB" id="A0A9W9F9Y9"/>
<gene>
    <name evidence="7" type="ORF">NUU61_005736</name>
</gene>
<dbReference type="GO" id="GO:0006351">
    <property type="term" value="P:DNA-templated transcription"/>
    <property type="evidence" value="ECO:0007669"/>
    <property type="project" value="InterPro"/>
</dbReference>
<dbReference type="PANTHER" id="PTHR31001:SF87">
    <property type="entry name" value="COL-21"/>
    <property type="match status" value="1"/>
</dbReference>
<evidence type="ECO:0000256" key="2">
    <source>
        <dbReference type="ARBA" id="ARBA00023015"/>
    </source>
</evidence>
<keyword evidence="8" id="KW-1185">Reference proteome</keyword>
<reference evidence="7" key="1">
    <citation type="submission" date="2022-11" db="EMBL/GenBank/DDBJ databases">
        <authorList>
            <person name="Petersen C."/>
        </authorList>
    </citation>
    <scope>NUCLEOTIDE SEQUENCE</scope>
    <source>
        <strain evidence="7">IBT 34128</strain>
    </source>
</reference>
<keyword evidence="4" id="KW-0539">Nucleus</keyword>
<dbReference type="CDD" id="cd12148">
    <property type="entry name" value="fungal_TF_MHR"/>
    <property type="match status" value="1"/>
</dbReference>
<comment type="caution">
    <text evidence="7">The sequence shown here is derived from an EMBL/GenBank/DDBJ whole genome shotgun (WGS) entry which is preliminary data.</text>
</comment>
<feature type="region of interest" description="Disordered" evidence="5">
    <location>
        <begin position="447"/>
        <end position="489"/>
    </location>
</feature>
<feature type="domain" description="Xylanolytic transcriptional activator regulatory" evidence="6">
    <location>
        <begin position="37"/>
        <end position="193"/>
    </location>
</feature>
<accession>A0A9W9F9Y9</accession>
<evidence type="ECO:0000313" key="8">
    <source>
        <dbReference type="Proteomes" id="UP001141434"/>
    </source>
</evidence>
<evidence type="ECO:0000259" key="6">
    <source>
        <dbReference type="Pfam" id="PF04082"/>
    </source>
</evidence>
<evidence type="ECO:0000256" key="4">
    <source>
        <dbReference type="ARBA" id="ARBA00023242"/>
    </source>
</evidence>
<comment type="subcellular location">
    <subcellularLocation>
        <location evidence="1">Nucleus</location>
    </subcellularLocation>
</comment>
<feature type="compositionally biased region" description="Basic residues" evidence="5">
    <location>
        <begin position="447"/>
        <end position="459"/>
    </location>
</feature>
<keyword evidence="2" id="KW-0805">Transcription regulation</keyword>
<dbReference type="GeneID" id="81395486"/>
<dbReference type="OrthoDB" id="5344325at2759"/>
<dbReference type="InterPro" id="IPR050613">
    <property type="entry name" value="Sec_Metabolite_Reg"/>
</dbReference>
<name>A0A9W9F9Y9_9EURO</name>
<dbReference type="Proteomes" id="UP001141434">
    <property type="component" value="Unassembled WGS sequence"/>
</dbReference>
<dbReference type="Pfam" id="PF04082">
    <property type="entry name" value="Fungal_trans"/>
    <property type="match status" value="1"/>
</dbReference>
<dbReference type="PANTHER" id="PTHR31001">
    <property type="entry name" value="UNCHARACTERIZED TRANSCRIPTIONAL REGULATORY PROTEIN"/>
    <property type="match status" value="1"/>
</dbReference>
<reference evidence="7" key="2">
    <citation type="journal article" date="2023" name="IMA Fungus">
        <title>Comparative genomic study of the Penicillium genus elucidates a diverse pangenome and 15 lateral gene transfer events.</title>
        <authorList>
            <person name="Petersen C."/>
            <person name="Sorensen T."/>
            <person name="Nielsen M.R."/>
            <person name="Sondergaard T.E."/>
            <person name="Sorensen J.L."/>
            <person name="Fitzpatrick D.A."/>
            <person name="Frisvad J.C."/>
            <person name="Nielsen K.L."/>
        </authorList>
    </citation>
    <scope>NUCLEOTIDE SEQUENCE</scope>
    <source>
        <strain evidence="7">IBT 34128</strain>
    </source>
</reference>
<evidence type="ECO:0000256" key="3">
    <source>
        <dbReference type="ARBA" id="ARBA00023163"/>
    </source>
</evidence>
<keyword evidence="3" id="KW-0804">Transcription</keyword>
<protein>
    <recommendedName>
        <fullName evidence="6">Xylanolytic transcriptional activator regulatory domain-containing protein</fullName>
    </recommendedName>
</protein>
<sequence>MEVQQNLGEMPDRPILDFLVRYFVAEVNWMDQMVYPPWFLEQYQLWWTAKRPSVFGIEFATLLLRMCSYATQFLPCPSYCIERIRGMSLADIRSACDDVADNLAVTCTHLNPKGSLLRVQHLVFAGLKSRCEGRTNDFRNALGTAIQVAQKIGLDKDATQWVPDMNELEKETRRRIFCNLYIWDSVLSRQLDRIAILHGGLSPENMPRMRLGPDIDDTHTLEGFTERILQARLANFWKKTGPKLGSEYDIVLAEERYEMLCSDFLATLPSAFALQPDKQWDERLPMLPHQRELLHISLFESICCNFRPALLQEPTQVQELPKYKQVLLSSQRKALAVAALYVLRGASTLHALMGGSQTRFTGIILPTFEAAALLVYLCMDRTFCGEDEPHRASMNNSDPLGAGIVSSKREECMQAVRDALNRLQMLAEVSHMAEVGAQTLAQLLRKMAKGPRKPQKRTKPSPPPPEGPAQAAEIPNDMPMSEYPDPDPVTLAELMTSVPAFNVDDMNWEAISSGL</sequence>
<dbReference type="GO" id="GO:0003677">
    <property type="term" value="F:DNA binding"/>
    <property type="evidence" value="ECO:0007669"/>
    <property type="project" value="InterPro"/>
</dbReference>
<dbReference type="GO" id="GO:0005634">
    <property type="term" value="C:nucleus"/>
    <property type="evidence" value="ECO:0007669"/>
    <property type="project" value="UniProtKB-SubCell"/>
</dbReference>
<evidence type="ECO:0000313" key="7">
    <source>
        <dbReference type="EMBL" id="KAJ5096380.1"/>
    </source>
</evidence>
<organism evidence="7 8">
    <name type="scientific">Penicillium alfredii</name>
    <dbReference type="NCBI Taxonomy" id="1506179"/>
    <lineage>
        <taxon>Eukaryota</taxon>
        <taxon>Fungi</taxon>
        <taxon>Dikarya</taxon>
        <taxon>Ascomycota</taxon>
        <taxon>Pezizomycotina</taxon>
        <taxon>Eurotiomycetes</taxon>
        <taxon>Eurotiomycetidae</taxon>
        <taxon>Eurotiales</taxon>
        <taxon>Aspergillaceae</taxon>
        <taxon>Penicillium</taxon>
    </lineage>
</organism>
<dbReference type="GO" id="GO:0008270">
    <property type="term" value="F:zinc ion binding"/>
    <property type="evidence" value="ECO:0007669"/>
    <property type="project" value="InterPro"/>
</dbReference>
<evidence type="ECO:0000256" key="1">
    <source>
        <dbReference type="ARBA" id="ARBA00004123"/>
    </source>
</evidence>
<proteinExistence type="predicted"/>